<keyword evidence="3" id="KW-0645">Protease</keyword>
<dbReference type="InterPro" id="IPR050430">
    <property type="entry name" value="Peptidase_S1"/>
</dbReference>
<keyword evidence="2" id="KW-1015">Disulfide bond</keyword>
<dbReference type="PROSITE" id="PS00135">
    <property type="entry name" value="TRYPSIN_SER"/>
    <property type="match status" value="1"/>
</dbReference>
<dbReference type="SMART" id="SM00020">
    <property type="entry name" value="Tryp_SPc"/>
    <property type="match status" value="1"/>
</dbReference>
<dbReference type="PROSITE" id="PS00134">
    <property type="entry name" value="TRYPSIN_HIS"/>
    <property type="match status" value="1"/>
</dbReference>
<comment type="caution">
    <text evidence="7">The sequence shown here is derived from an EMBL/GenBank/DDBJ whole genome shotgun (WGS) entry which is preliminary data.</text>
</comment>
<dbReference type="Gene3D" id="2.40.10.10">
    <property type="entry name" value="Trypsin-like serine proteases"/>
    <property type="match status" value="1"/>
</dbReference>
<evidence type="ECO:0000256" key="2">
    <source>
        <dbReference type="ARBA" id="ARBA00023157"/>
    </source>
</evidence>
<dbReference type="SUPFAM" id="SSF50494">
    <property type="entry name" value="Trypsin-like serine proteases"/>
    <property type="match status" value="1"/>
</dbReference>
<accession>A0ABW2CLG0</accession>
<keyword evidence="3 7" id="KW-0378">Hydrolase</keyword>
<dbReference type="InterPro" id="IPR009003">
    <property type="entry name" value="Peptidase_S1_PA"/>
</dbReference>
<sequence>MRPTRLLVLACAAVTALVPASAAAAQSAPAAHVAQAAPRPPVSIAATPTDQLVPDLRPSPGVVNGQPTTVKEHPSVIAGLRVGGGNAQGQSCTASVVGRRTILTAAHCMIDVGGAKSYLYGDDDLNTAGDETFRTKVASFKAHPKYTGAGGWKTGYDVAVVTTEDDIPVPQAQWAKVAGSGDAALTRPGKNGFVLGYGKTAASGGLSGRLDKAALPVNDAGDCQVFDVRVNPDLMVCTGYDDGHIGICSGDSGGPYTVDGIVVGVVSWGAGNCDRYSIMSRLTNEMGDWAKNEIGGQDPPGDGKFTVGLSPSSGSVDAGRTLSTTVTSKAGDQGPEKLDLSASGLPDGATATFQPTSITSGDNAKLTFQTTAGTPKGTYKATVTASGPSGKKTATYTLTVGGDSPSDGPRPSVSPSSGSVSRGGLAQPTVTVTGGTGASRLTASAPGLFSAPMFFPQTVEPGGTSTMTAFAPFQPGTYKVTITATDTAGKSGTTDYTLTVR</sequence>
<dbReference type="PRINTS" id="PR00722">
    <property type="entry name" value="CHYMOTRYPSIN"/>
</dbReference>
<feature type="signal peptide" evidence="5">
    <location>
        <begin position="1"/>
        <end position="24"/>
    </location>
</feature>
<dbReference type="GO" id="GO:0016787">
    <property type="term" value="F:hydrolase activity"/>
    <property type="evidence" value="ECO:0007669"/>
    <property type="project" value="UniProtKB-KW"/>
</dbReference>
<keyword evidence="5" id="KW-0732">Signal</keyword>
<keyword evidence="3" id="KW-0720">Serine protease</keyword>
<feature type="compositionally biased region" description="Polar residues" evidence="4">
    <location>
        <begin position="309"/>
        <end position="330"/>
    </location>
</feature>
<dbReference type="EC" id="3.4.21.-" evidence="7"/>
<feature type="domain" description="Peptidase S1" evidence="6">
    <location>
        <begin position="62"/>
        <end position="295"/>
    </location>
</feature>
<keyword evidence="8" id="KW-1185">Reference proteome</keyword>
<feature type="compositionally biased region" description="Polar residues" evidence="4">
    <location>
        <begin position="381"/>
        <end position="398"/>
    </location>
</feature>
<dbReference type="EMBL" id="JBHSXS010000009">
    <property type="protein sequence ID" value="MFC6881756.1"/>
    <property type="molecule type" value="Genomic_DNA"/>
</dbReference>
<proteinExistence type="inferred from homology"/>
<protein>
    <submittedName>
        <fullName evidence="7">Trypsin-like serine protease</fullName>
        <ecNumber evidence="7">3.4.21.-</ecNumber>
    </submittedName>
</protein>
<organism evidence="7 8">
    <name type="scientific">Actinomadura yumaensis</name>
    <dbReference type="NCBI Taxonomy" id="111807"/>
    <lineage>
        <taxon>Bacteria</taxon>
        <taxon>Bacillati</taxon>
        <taxon>Actinomycetota</taxon>
        <taxon>Actinomycetes</taxon>
        <taxon>Streptosporangiales</taxon>
        <taxon>Thermomonosporaceae</taxon>
        <taxon>Actinomadura</taxon>
    </lineage>
</organism>
<evidence type="ECO:0000313" key="7">
    <source>
        <dbReference type="EMBL" id="MFC6881756.1"/>
    </source>
</evidence>
<dbReference type="Proteomes" id="UP001596380">
    <property type="component" value="Unassembled WGS sequence"/>
</dbReference>
<dbReference type="PROSITE" id="PS50240">
    <property type="entry name" value="TRYPSIN_DOM"/>
    <property type="match status" value="1"/>
</dbReference>
<evidence type="ECO:0000259" key="6">
    <source>
        <dbReference type="PROSITE" id="PS50240"/>
    </source>
</evidence>
<dbReference type="InterPro" id="IPR013783">
    <property type="entry name" value="Ig-like_fold"/>
</dbReference>
<feature type="region of interest" description="Disordered" evidence="4">
    <location>
        <begin position="290"/>
        <end position="438"/>
    </location>
</feature>
<dbReference type="InterPro" id="IPR001254">
    <property type="entry name" value="Trypsin_dom"/>
</dbReference>
<feature type="chain" id="PRO_5045142723" evidence="5">
    <location>
        <begin position="25"/>
        <end position="501"/>
    </location>
</feature>
<evidence type="ECO:0000256" key="5">
    <source>
        <dbReference type="SAM" id="SignalP"/>
    </source>
</evidence>
<dbReference type="PANTHER" id="PTHR24276">
    <property type="entry name" value="POLYSERASE-RELATED"/>
    <property type="match status" value="1"/>
</dbReference>
<evidence type="ECO:0000313" key="8">
    <source>
        <dbReference type="Proteomes" id="UP001596380"/>
    </source>
</evidence>
<feature type="compositionally biased region" description="Polar residues" evidence="4">
    <location>
        <begin position="351"/>
        <end position="373"/>
    </location>
</feature>
<dbReference type="RefSeq" id="WP_378063389.1">
    <property type="nucleotide sequence ID" value="NZ_JBHSXS010000009.1"/>
</dbReference>
<dbReference type="InterPro" id="IPR043504">
    <property type="entry name" value="Peptidase_S1_PA_chymotrypsin"/>
</dbReference>
<gene>
    <name evidence="7" type="ORF">ACFQKB_18505</name>
</gene>
<name>A0ABW2CLG0_9ACTN</name>
<dbReference type="Pfam" id="PF00089">
    <property type="entry name" value="Trypsin"/>
    <property type="match status" value="1"/>
</dbReference>
<dbReference type="InterPro" id="IPR001314">
    <property type="entry name" value="Peptidase_S1A"/>
</dbReference>
<evidence type="ECO:0000256" key="4">
    <source>
        <dbReference type="SAM" id="MobiDB-lite"/>
    </source>
</evidence>
<dbReference type="InterPro" id="IPR033116">
    <property type="entry name" value="TRYPSIN_SER"/>
</dbReference>
<comment type="similarity">
    <text evidence="1">Belongs to the peptidase S1 family.</text>
</comment>
<reference evidence="8" key="1">
    <citation type="journal article" date="2019" name="Int. J. Syst. Evol. Microbiol.">
        <title>The Global Catalogue of Microorganisms (GCM) 10K type strain sequencing project: providing services to taxonomists for standard genome sequencing and annotation.</title>
        <authorList>
            <consortium name="The Broad Institute Genomics Platform"/>
            <consortium name="The Broad Institute Genome Sequencing Center for Infectious Disease"/>
            <person name="Wu L."/>
            <person name="Ma J."/>
        </authorList>
    </citation>
    <scope>NUCLEOTIDE SEQUENCE [LARGE SCALE GENOMIC DNA]</scope>
    <source>
        <strain evidence="8">JCM 3369</strain>
    </source>
</reference>
<dbReference type="PANTHER" id="PTHR24276:SF98">
    <property type="entry name" value="FI18310P1-RELATED"/>
    <property type="match status" value="1"/>
</dbReference>
<evidence type="ECO:0000256" key="3">
    <source>
        <dbReference type="RuleBase" id="RU363034"/>
    </source>
</evidence>
<dbReference type="InterPro" id="IPR018114">
    <property type="entry name" value="TRYPSIN_HIS"/>
</dbReference>
<dbReference type="Gene3D" id="2.60.40.10">
    <property type="entry name" value="Immunoglobulins"/>
    <property type="match status" value="2"/>
</dbReference>
<evidence type="ECO:0000256" key="1">
    <source>
        <dbReference type="ARBA" id="ARBA00007664"/>
    </source>
</evidence>
<feature type="compositionally biased region" description="Low complexity" evidence="4">
    <location>
        <begin position="401"/>
        <end position="424"/>
    </location>
</feature>